<evidence type="ECO:0000313" key="5">
    <source>
        <dbReference type="EMBL" id="GGG98922.1"/>
    </source>
</evidence>
<keyword evidence="1" id="KW-0732">Signal</keyword>
<organism evidence="5 6">
    <name type="scientific">Parapedobacter pyrenivorans</name>
    <dbReference type="NCBI Taxonomy" id="1305674"/>
    <lineage>
        <taxon>Bacteria</taxon>
        <taxon>Pseudomonadati</taxon>
        <taxon>Bacteroidota</taxon>
        <taxon>Sphingobacteriia</taxon>
        <taxon>Sphingobacteriales</taxon>
        <taxon>Sphingobacteriaceae</taxon>
        <taxon>Parapedobacter</taxon>
    </lineage>
</organism>
<comment type="caution">
    <text evidence="5">The sequence shown here is derived from an EMBL/GenBank/DDBJ whole genome shotgun (WGS) entry which is preliminary data.</text>
</comment>
<keyword evidence="3" id="KW-0998">Cell outer membrane</keyword>
<evidence type="ECO:0000256" key="2">
    <source>
        <dbReference type="ARBA" id="ARBA00023136"/>
    </source>
</evidence>
<dbReference type="InterPro" id="IPR039565">
    <property type="entry name" value="BamD-like"/>
</dbReference>
<feature type="domain" description="Outer membrane lipoprotein BamD-like" evidence="4">
    <location>
        <begin position="19"/>
        <end position="200"/>
    </location>
</feature>
<accession>A0A917MG31</accession>
<dbReference type="InterPro" id="IPR011990">
    <property type="entry name" value="TPR-like_helical_dom_sf"/>
</dbReference>
<dbReference type="AlphaFoldDB" id="A0A917MG31"/>
<evidence type="ECO:0000256" key="3">
    <source>
        <dbReference type="ARBA" id="ARBA00023237"/>
    </source>
</evidence>
<dbReference type="Gene3D" id="1.25.40.10">
    <property type="entry name" value="Tetratricopeptide repeat domain"/>
    <property type="match status" value="1"/>
</dbReference>
<dbReference type="Pfam" id="PF13525">
    <property type="entry name" value="YfiO"/>
    <property type="match status" value="1"/>
</dbReference>
<evidence type="ECO:0000313" key="6">
    <source>
        <dbReference type="Proteomes" id="UP000660862"/>
    </source>
</evidence>
<reference evidence="5" key="2">
    <citation type="submission" date="2020-09" db="EMBL/GenBank/DDBJ databases">
        <authorList>
            <person name="Sun Q."/>
            <person name="Zhou Y."/>
        </authorList>
    </citation>
    <scope>NUCLEOTIDE SEQUENCE</scope>
    <source>
        <strain evidence="5">CGMCC 1.12195</strain>
    </source>
</reference>
<gene>
    <name evidence="5" type="ORF">GCM10007415_38210</name>
</gene>
<dbReference type="SUPFAM" id="SSF48452">
    <property type="entry name" value="TPR-like"/>
    <property type="match status" value="1"/>
</dbReference>
<dbReference type="InterPro" id="IPR017689">
    <property type="entry name" value="BamD"/>
</dbReference>
<sequence length="278" mass="32438">MVVGCKSKFEKLRASNNIAQKYQEALKYYNKKKYSKALILFDDLMVKYRGQSEAEDLYYYTAYTNYNLRDYTTARFHFKQFTDTYPNSARAEECRYMGAYCYFLESPKAGLDQEYTYRAIEALQLFINLYPDSERAKEASGLIQQLRDKLEAKAFANAKLYLDMGLQDDYRAAVIAFDNVLREFPDTKYAEEMEFLSIKAQYLYANQSHPRRQEERFSEVLDLYANFIVDYPESKFRKEADQLNKDAEKGVEQATKYMAQVAAATAAQTAEKAEEPTN</sequence>
<evidence type="ECO:0000259" key="4">
    <source>
        <dbReference type="Pfam" id="PF13525"/>
    </source>
</evidence>
<reference evidence="5" key="1">
    <citation type="journal article" date="2014" name="Int. J. Syst. Evol. Microbiol.">
        <title>Complete genome sequence of Corynebacterium casei LMG S-19264T (=DSM 44701T), isolated from a smear-ripened cheese.</title>
        <authorList>
            <consortium name="US DOE Joint Genome Institute (JGI-PGF)"/>
            <person name="Walter F."/>
            <person name="Albersmeier A."/>
            <person name="Kalinowski J."/>
            <person name="Ruckert C."/>
        </authorList>
    </citation>
    <scope>NUCLEOTIDE SEQUENCE</scope>
    <source>
        <strain evidence="5">CGMCC 1.12195</strain>
    </source>
</reference>
<protein>
    <recommendedName>
        <fullName evidence="4">Outer membrane lipoprotein BamD-like domain-containing protein</fullName>
    </recommendedName>
</protein>
<name>A0A917MG31_9SPHI</name>
<dbReference type="NCBIfam" id="TIGR03302">
    <property type="entry name" value="OM_YfiO"/>
    <property type="match status" value="1"/>
</dbReference>
<keyword evidence="2" id="KW-0472">Membrane</keyword>
<evidence type="ECO:0000256" key="1">
    <source>
        <dbReference type="ARBA" id="ARBA00022729"/>
    </source>
</evidence>
<proteinExistence type="predicted"/>
<keyword evidence="6" id="KW-1185">Reference proteome</keyword>
<dbReference type="EMBL" id="BMER01000005">
    <property type="protein sequence ID" value="GGG98922.1"/>
    <property type="molecule type" value="Genomic_DNA"/>
</dbReference>
<dbReference type="Proteomes" id="UP000660862">
    <property type="component" value="Unassembled WGS sequence"/>
</dbReference>